<dbReference type="GO" id="GO:0006313">
    <property type="term" value="P:DNA transposition"/>
    <property type="evidence" value="ECO:0007669"/>
    <property type="project" value="InterPro"/>
</dbReference>
<proteinExistence type="predicted"/>
<accession>A4AE91</accession>
<dbReference type="EMBL" id="AAOA02000001">
    <property type="protein sequence ID" value="EAQ95678.2"/>
    <property type="molecule type" value="Genomic_DNA"/>
</dbReference>
<dbReference type="GO" id="GO:0004803">
    <property type="term" value="F:transposase activity"/>
    <property type="evidence" value="ECO:0007669"/>
    <property type="project" value="InterPro"/>
</dbReference>
<dbReference type="STRING" id="314285.KT71_13769"/>
<keyword evidence="3" id="KW-1185">Reference proteome</keyword>
<dbReference type="PANTHER" id="PTHR37023">
    <property type="entry name" value="TRANSPOSASE"/>
    <property type="match status" value="1"/>
</dbReference>
<name>A4AE91_9GAMM</name>
<evidence type="ECO:0000259" key="1">
    <source>
        <dbReference type="Pfam" id="PF04986"/>
    </source>
</evidence>
<feature type="domain" description="Transposase IS801/IS1294" evidence="1">
    <location>
        <begin position="3"/>
        <end position="159"/>
    </location>
</feature>
<dbReference type="PANTHER" id="PTHR37023:SF1">
    <property type="entry name" value="ISSOD25 TRANSPOSASE TNPA_ISSOD25"/>
    <property type="match status" value="1"/>
</dbReference>
<dbReference type="AlphaFoldDB" id="A4AE91"/>
<reference evidence="2 3" key="2">
    <citation type="journal article" date="2009" name="PLoS ONE">
        <title>The photosynthetic apparatus and its regulation in the aerobic gammaproteobacterium Congregibacter litoralis gen. nov., sp. nov.</title>
        <authorList>
            <person name="Spring S."/>
            <person name="Lunsdorf H."/>
            <person name="Fuchs B.M."/>
            <person name="Tindall B.J."/>
        </authorList>
    </citation>
    <scope>NUCLEOTIDE SEQUENCE [LARGE SCALE GENOMIC DNA]</scope>
    <source>
        <strain evidence="2">KT71</strain>
    </source>
</reference>
<sequence length="185" mass="20942">MPGSGVSLDGERWVACRPGFLLPVRVLSRLFRRRFLERLVEAHHTGKLRFFGRHQALAEADAFARFLQPLRQIDWVVYAKRPFAGPQVVLAYLSCYTHRVAIASSRLIACNEREVTFKWKDHRAKGRTRHKAMTLATGEFIRRFLIHVLPSGFHCIRLYVQSLSSAYGHCRNASTGVPGPGAAEA</sequence>
<reference evidence="2 3" key="1">
    <citation type="journal article" date="2007" name="Proc. Natl. Acad. Sci. U.S.A.">
        <title>Characterization of a marine gammaproteobacterium capable of aerobic anoxygenic photosynthesis.</title>
        <authorList>
            <person name="Fuchs B.M."/>
            <person name="Spring S."/>
            <person name="Teeling H."/>
            <person name="Quast C."/>
            <person name="Wulf J."/>
            <person name="Schattenhofer M."/>
            <person name="Yan S."/>
            <person name="Ferriera S."/>
            <person name="Johnson J."/>
            <person name="Glockner F.O."/>
            <person name="Amann R."/>
        </authorList>
    </citation>
    <scope>NUCLEOTIDE SEQUENCE [LARGE SCALE GENOMIC DNA]</scope>
    <source>
        <strain evidence="2">KT71</strain>
    </source>
</reference>
<dbReference type="InterPro" id="IPR007069">
    <property type="entry name" value="Transposase_32"/>
</dbReference>
<organism evidence="2 3">
    <name type="scientific">Congregibacter litoralis KT71</name>
    <dbReference type="NCBI Taxonomy" id="314285"/>
    <lineage>
        <taxon>Bacteria</taxon>
        <taxon>Pseudomonadati</taxon>
        <taxon>Pseudomonadota</taxon>
        <taxon>Gammaproteobacteria</taxon>
        <taxon>Cellvibrionales</taxon>
        <taxon>Halieaceae</taxon>
        <taxon>Congregibacter</taxon>
    </lineage>
</organism>
<protein>
    <submittedName>
        <fullName evidence="2">Putative transposase</fullName>
    </submittedName>
</protein>
<evidence type="ECO:0000313" key="2">
    <source>
        <dbReference type="EMBL" id="EAQ95678.2"/>
    </source>
</evidence>
<dbReference type="Pfam" id="PF04986">
    <property type="entry name" value="Y2_Tnp"/>
    <property type="match status" value="1"/>
</dbReference>
<dbReference type="HOGENOM" id="CLU_1458951_0_0_6"/>
<dbReference type="Proteomes" id="UP000019205">
    <property type="component" value="Chromosome"/>
</dbReference>
<evidence type="ECO:0000313" key="3">
    <source>
        <dbReference type="Proteomes" id="UP000019205"/>
    </source>
</evidence>
<comment type="caution">
    <text evidence="2">The sequence shown here is derived from an EMBL/GenBank/DDBJ whole genome shotgun (WGS) entry which is preliminary data.</text>
</comment>
<dbReference type="GO" id="GO:0003677">
    <property type="term" value="F:DNA binding"/>
    <property type="evidence" value="ECO:0007669"/>
    <property type="project" value="InterPro"/>
</dbReference>
<gene>
    <name evidence="2" type="ORF">KT71_13769</name>
</gene>
<dbReference type="eggNOG" id="COG0517">
    <property type="taxonomic scope" value="Bacteria"/>
</dbReference>